<gene>
    <name evidence="2" type="ORF">OG222_01650</name>
</gene>
<dbReference type="InterPro" id="IPR018958">
    <property type="entry name" value="Knr4/Smi1-like_dom"/>
</dbReference>
<dbReference type="EMBL" id="CP108169">
    <property type="protein sequence ID" value="WTQ71855.1"/>
    <property type="molecule type" value="Genomic_DNA"/>
</dbReference>
<feature type="domain" description="Knr4/Smi1-like" evidence="1">
    <location>
        <begin position="23"/>
        <end position="158"/>
    </location>
</feature>
<sequence length="172" mass="18864">MARFEDVQAVFWKPGSSYAVHQPLTDEAVRKAERLLGVTLASSLLDLLRGQNGGESAADRDAFPTDQPTSWSADHIPFDHLMGIGEDDRTVSLLDSPYLIKEWGLPAPAVLLSGGGHYWIALDYRACGRHGEPSVTWFDADRSEELPLAPDFRSFVEGLTSTSDFASEDVPD</sequence>
<dbReference type="SUPFAM" id="SSF160631">
    <property type="entry name" value="SMI1/KNR4-like"/>
    <property type="match status" value="1"/>
</dbReference>
<dbReference type="Gene3D" id="3.40.1580.10">
    <property type="entry name" value="SMI1/KNR4-like"/>
    <property type="match status" value="1"/>
</dbReference>
<accession>A0AAU1LKT8</accession>
<dbReference type="AlphaFoldDB" id="A0AAU1LKT8"/>
<reference evidence="2" key="1">
    <citation type="submission" date="2022-10" db="EMBL/GenBank/DDBJ databases">
        <title>The complete genomes of actinobacterial strains from the NBC collection.</title>
        <authorList>
            <person name="Joergensen T.S."/>
            <person name="Alvarez Arevalo M."/>
            <person name="Sterndorff E.B."/>
            <person name="Faurdal D."/>
            <person name="Vuksanovic O."/>
            <person name="Mourched A.-S."/>
            <person name="Charusanti P."/>
            <person name="Shaw S."/>
            <person name="Blin K."/>
            <person name="Weber T."/>
        </authorList>
    </citation>
    <scope>NUCLEOTIDE SEQUENCE</scope>
    <source>
        <strain evidence="2">NBC_00148</strain>
    </source>
</reference>
<dbReference type="Pfam" id="PF09346">
    <property type="entry name" value="SMI1_KNR4"/>
    <property type="match status" value="1"/>
</dbReference>
<name>A0AAU1LKT8_9ACTN</name>
<evidence type="ECO:0000313" key="2">
    <source>
        <dbReference type="EMBL" id="WTQ71855.1"/>
    </source>
</evidence>
<organism evidence="2">
    <name type="scientific">Streptomyces sp. NBC_00148</name>
    <dbReference type="NCBI Taxonomy" id="2903626"/>
    <lineage>
        <taxon>Bacteria</taxon>
        <taxon>Bacillati</taxon>
        <taxon>Actinomycetota</taxon>
        <taxon>Actinomycetes</taxon>
        <taxon>Kitasatosporales</taxon>
        <taxon>Streptomycetaceae</taxon>
        <taxon>Streptomyces</taxon>
    </lineage>
</organism>
<protein>
    <submittedName>
        <fullName evidence="2">SMI1/KNR4 family protein</fullName>
    </submittedName>
</protein>
<proteinExistence type="predicted"/>
<evidence type="ECO:0000259" key="1">
    <source>
        <dbReference type="SMART" id="SM00860"/>
    </source>
</evidence>
<dbReference type="InterPro" id="IPR037883">
    <property type="entry name" value="Knr4/Smi1-like_sf"/>
</dbReference>
<dbReference type="SMART" id="SM00860">
    <property type="entry name" value="SMI1_KNR4"/>
    <property type="match status" value="1"/>
</dbReference>